<feature type="region of interest" description="Disordered" evidence="1">
    <location>
        <begin position="158"/>
        <end position="188"/>
    </location>
</feature>
<organism evidence="3 4">
    <name type="scientific">Solanum bulbocastanum</name>
    <name type="common">Wild potato</name>
    <dbReference type="NCBI Taxonomy" id="147425"/>
    <lineage>
        <taxon>Eukaryota</taxon>
        <taxon>Viridiplantae</taxon>
        <taxon>Streptophyta</taxon>
        <taxon>Embryophyta</taxon>
        <taxon>Tracheophyta</taxon>
        <taxon>Spermatophyta</taxon>
        <taxon>Magnoliopsida</taxon>
        <taxon>eudicotyledons</taxon>
        <taxon>Gunneridae</taxon>
        <taxon>Pentapetalae</taxon>
        <taxon>asterids</taxon>
        <taxon>lamiids</taxon>
        <taxon>Solanales</taxon>
        <taxon>Solanaceae</taxon>
        <taxon>Solanoideae</taxon>
        <taxon>Solaneae</taxon>
        <taxon>Solanum</taxon>
    </lineage>
</organism>
<evidence type="ECO:0000313" key="3">
    <source>
        <dbReference type="EMBL" id="KAK6805105.1"/>
    </source>
</evidence>
<sequence length="249" mass="27898">MFLKQSGEIINKMGPVLQTAHRNGYWCLTLSTSVENVPNLPLTIITQSQRSWREVDNKHFGLAMDHIQSRESDFEVDLESGGTTSDEDGSYNYDLTGEISNKESYKAGSGFCGVQSCNGSVRNQDGSSTYNKSLSADELSSARRTEIWSNKVKEEMENLGDNKMNIEKTRKPKPPKPPRPPKGPSLDASDAKFVKEISELAIWKRRRTERMKALKKIKKESGSSSRMNILATVITILFFLIIIFQVVAA</sequence>
<dbReference type="Proteomes" id="UP001371456">
    <property type="component" value="Unassembled WGS sequence"/>
</dbReference>
<keyword evidence="2" id="KW-1133">Transmembrane helix</keyword>
<gene>
    <name evidence="3" type="ORF">RDI58_002889</name>
</gene>
<dbReference type="AlphaFoldDB" id="A0AAN8UF94"/>
<dbReference type="EMBL" id="JBANQN010000001">
    <property type="protein sequence ID" value="KAK6805105.1"/>
    <property type="molecule type" value="Genomic_DNA"/>
</dbReference>
<evidence type="ECO:0000256" key="1">
    <source>
        <dbReference type="SAM" id="MobiDB-lite"/>
    </source>
</evidence>
<proteinExistence type="predicted"/>
<keyword evidence="2" id="KW-0812">Transmembrane</keyword>
<protein>
    <submittedName>
        <fullName evidence="3">Uncharacterized protein</fullName>
    </submittedName>
</protein>
<keyword evidence="4" id="KW-1185">Reference proteome</keyword>
<evidence type="ECO:0000256" key="2">
    <source>
        <dbReference type="SAM" id="Phobius"/>
    </source>
</evidence>
<dbReference type="PANTHER" id="PTHR34188:SF19">
    <property type="entry name" value="TRANSMEMBRANE PROTEIN"/>
    <property type="match status" value="1"/>
</dbReference>
<accession>A0AAN8UF94</accession>
<feature type="transmembrane region" description="Helical" evidence="2">
    <location>
        <begin position="227"/>
        <end position="248"/>
    </location>
</feature>
<comment type="caution">
    <text evidence="3">The sequence shown here is derived from an EMBL/GenBank/DDBJ whole genome shotgun (WGS) entry which is preliminary data.</text>
</comment>
<dbReference type="PANTHER" id="PTHR34188">
    <property type="entry name" value="OS01G0299500 PROTEIN"/>
    <property type="match status" value="1"/>
</dbReference>
<keyword evidence="2" id="KW-0472">Membrane</keyword>
<reference evidence="3 4" key="1">
    <citation type="submission" date="2024-02" db="EMBL/GenBank/DDBJ databases">
        <title>de novo genome assembly of Solanum bulbocastanum strain 11H21.</title>
        <authorList>
            <person name="Hosaka A.J."/>
        </authorList>
    </citation>
    <scope>NUCLEOTIDE SEQUENCE [LARGE SCALE GENOMIC DNA]</scope>
    <source>
        <tissue evidence="3">Young leaves</tissue>
    </source>
</reference>
<evidence type="ECO:0000313" key="4">
    <source>
        <dbReference type="Proteomes" id="UP001371456"/>
    </source>
</evidence>
<name>A0AAN8UF94_SOLBU</name>